<evidence type="ECO:0000256" key="1">
    <source>
        <dbReference type="SAM" id="Phobius"/>
    </source>
</evidence>
<feature type="transmembrane region" description="Helical" evidence="1">
    <location>
        <begin position="366"/>
        <end position="382"/>
    </location>
</feature>
<feature type="transmembrane region" description="Helical" evidence="1">
    <location>
        <begin position="192"/>
        <end position="209"/>
    </location>
</feature>
<evidence type="ECO:0000313" key="3">
    <source>
        <dbReference type="Proteomes" id="UP001236507"/>
    </source>
</evidence>
<dbReference type="PANTHER" id="PTHR38454:SF1">
    <property type="entry name" value="INTEGRAL MEMBRANE PROTEIN"/>
    <property type="match status" value="1"/>
</dbReference>
<feature type="transmembrane region" description="Helical" evidence="1">
    <location>
        <begin position="12"/>
        <end position="30"/>
    </location>
</feature>
<comment type="caution">
    <text evidence="2">The sequence shown here is derived from an EMBL/GenBank/DDBJ whole genome shotgun (WGS) entry which is preliminary data.</text>
</comment>
<feature type="transmembrane region" description="Helical" evidence="1">
    <location>
        <begin position="524"/>
        <end position="541"/>
    </location>
</feature>
<feature type="transmembrane region" description="Helical" evidence="1">
    <location>
        <begin position="402"/>
        <end position="426"/>
    </location>
</feature>
<dbReference type="EMBL" id="JASHIF010000003">
    <property type="protein sequence ID" value="MDI9858472.1"/>
    <property type="molecule type" value="Genomic_DNA"/>
</dbReference>
<dbReference type="InterPro" id="IPR018580">
    <property type="entry name" value="Uncharacterised_YfhO"/>
</dbReference>
<keyword evidence="1" id="KW-1133">Transmembrane helix</keyword>
<feature type="transmembrane region" description="Helical" evidence="1">
    <location>
        <begin position="792"/>
        <end position="810"/>
    </location>
</feature>
<reference evidence="2 3" key="1">
    <citation type="submission" date="2023-05" db="EMBL/GenBank/DDBJ databases">
        <title>Novel species of genus Flectobacillus isolated from stream in China.</title>
        <authorList>
            <person name="Lu H."/>
        </authorList>
    </citation>
    <scope>NUCLEOTIDE SEQUENCE [LARGE SCALE GENOMIC DNA]</scope>
    <source>
        <strain evidence="2 3">KCTC 42575</strain>
    </source>
</reference>
<feature type="transmembrane region" description="Helical" evidence="1">
    <location>
        <begin position="125"/>
        <end position="143"/>
    </location>
</feature>
<protein>
    <recommendedName>
        <fullName evidence="4">YfhO family protein</fullName>
    </recommendedName>
</protein>
<evidence type="ECO:0000313" key="2">
    <source>
        <dbReference type="EMBL" id="MDI9858472.1"/>
    </source>
</evidence>
<accession>A0ABT6Y4H6</accession>
<feature type="transmembrane region" description="Helical" evidence="1">
    <location>
        <begin position="438"/>
        <end position="456"/>
    </location>
</feature>
<feature type="transmembrane region" description="Helical" evidence="1">
    <location>
        <begin position="221"/>
        <end position="240"/>
    </location>
</feature>
<organism evidence="2 3">
    <name type="scientific">Flectobacillus roseus</name>
    <dbReference type="NCBI Taxonomy" id="502259"/>
    <lineage>
        <taxon>Bacteria</taxon>
        <taxon>Pseudomonadati</taxon>
        <taxon>Bacteroidota</taxon>
        <taxon>Cytophagia</taxon>
        <taxon>Cytophagales</taxon>
        <taxon>Flectobacillaceae</taxon>
        <taxon>Flectobacillus</taxon>
    </lineage>
</organism>
<dbReference type="PANTHER" id="PTHR38454">
    <property type="entry name" value="INTEGRAL MEMBRANE PROTEIN-RELATED"/>
    <property type="match status" value="1"/>
</dbReference>
<sequence length="814" mass="90221">MQFSFKKFLPHVVAIVFFAVLAGIYASPALKGKVIQQHDIQMAQAAAHESVEFRKTTGEATWWTNSMFGGMPTYMISAQYPNSITTKIGQYANNALPSPINMIFLNMLGMYIFLIILGLNNWLSVLGAIGYALGTFNMVIIPAGHNSKALALAFAPLVLAGTVLIMRGKYWIGAALTALFMGLELYANHVQITYYLFLSWGILIVAEAIEKIKAGQVKQLVISLAILAGSLGVGAANHAMRLWSNLEYSKETIRGKSELTSNKQSNGGLDKDYAFDWSYGIGETGTLLIPNFRGGASGGSLGGNKSETYKVLLDNGQPEEVALGFSERSVAYWGDQSFVGGPAYAGAVICFLFLLGCFVVRGSLKYWLIGTTVLYIVLSWGKNFFFNDLMFDYFPMFNKFRAVTMILCLVQFSLVTMAVLAIKRIVEEKLTFEQIKQDLLISFGLTAGFSLILALLPDLFFNFRSPNDATFQLSGNQSFDTQILNAIVKDRASLLRADAFRTFIYITITAAAIWAFAKGKIKESVLYPVLILLVTLDLFSVDKRYFNNDSFIDKAAVEENTAPSPIDAEIMKDKGIYKVIDLSTNFVGDAKMSYYHQSLGGYHGAKLRRYQELVEHHLSKNPLNLQVLNMLNAKYVVVPGAQGTPTVQLNPEACGNAWFVQEIKMVPTADEEINALTNFNPKKTAVVDQRFKAELGNLSVIKTDSVNNKITLTNYKPNHLTYSSNASSEQLAVFSEIFYRGNQDWKAYIDGQYKPHLRADYVLRALVVPAGKHTIEFKFEPEVVAKGSKIDFVASFFLVGLLGLAIFFEVKKKK</sequence>
<proteinExistence type="predicted"/>
<evidence type="ECO:0008006" key="4">
    <source>
        <dbReference type="Google" id="ProtNLM"/>
    </source>
</evidence>
<feature type="transmembrane region" description="Helical" evidence="1">
    <location>
        <begin position="100"/>
        <end position="119"/>
    </location>
</feature>
<keyword evidence="3" id="KW-1185">Reference proteome</keyword>
<keyword evidence="1" id="KW-0812">Transmembrane</keyword>
<keyword evidence="1" id="KW-0472">Membrane</keyword>
<dbReference type="Proteomes" id="UP001236507">
    <property type="component" value="Unassembled WGS sequence"/>
</dbReference>
<feature type="transmembrane region" description="Helical" evidence="1">
    <location>
        <begin position="499"/>
        <end position="517"/>
    </location>
</feature>
<gene>
    <name evidence="2" type="ORF">QM524_04565</name>
</gene>
<feature type="transmembrane region" description="Helical" evidence="1">
    <location>
        <begin position="341"/>
        <end position="359"/>
    </location>
</feature>
<dbReference type="RefSeq" id="WP_283343675.1">
    <property type="nucleotide sequence ID" value="NZ_JASHIF010000003.1"/>
</dbReference>
<name>A0ABT6Y4H6_9BACT</name>
<feature type="transmembrane region" description="Helical" evidence="1">
    <location>
        <begin position="150"/>
        <end position="172"/>
    </location>
</feature>